<keyword evidence="3" id="KW-1185">Reference proteome</keyword>
<protein>
    <submittedName>
        <fullName evidence="2">DNA primase</fullName>
    </submittedName>
</protein>
<feature type="compositionally biased region" description="Acidic residues" evidence="1">
    <location>
        <begin position="59"/>
        <end position="107"/>
    </location>
</feature>
<name>A0ABW7CX00_9GAMM</name>
<reference evidence="2 3" key="1">
    <citation type="submission" date="2024-09" db="EMBL/GenBank/DDBJ databases">
        <authorList>
            <consortium name="All-Russian atlas of soil microorganisms"/>
            <consortium name="as a basis for the search for new antimicrobial producers and enzymes with unique properties"/>
            <person name="Sokolova E.A."/>
            <person name="Voronina E.N."/>
        </authorList>
    </citation>
    <scope>NUCLEOTIDE SEQUENCE [LARGE SCALE GENOMIC DNA]</scope>
    <source>
        <strain evidence="2 3">AF-22b-331.1</strain>
    </source>
</reference>
<organism evidence="2 3">
    <name type="scientific">Stenotrophomonas nematodicola</name>
    <dbReference type="NCBI Taxonomy" id="2656746"/>
    <lineage>
        <taxon>Bacteria</taxon>
        <taxon>Pseudomonadati</taxon>
        <taxon>Pseudomonadota</taxon>
        <taxon>Gammaproteobacteria</taxon>
        <taxon>Lysobacterales</taxon>
        <taxon>Lysobacteraceae</taxon>
        <taxon>Stenotrophomonas</taxon>
    </lineage>
</organism>
<proteinExistence type="predicted"/>
<dbReference type="EMBL" id="JBHGCJ010000001">
    <property type="protein sequence ID" value="MFG6108094.1"/>
    <property type="molecule type" value="Genomic_DNA"/>
</dbReference>
<gene>
    <name evidence="2" type="ORF">ACEU0G_001567</name>
</gene>
<dbReference type="Proteomes" id="UP001605261">
    <property type="component" value="Unassembled WGS sequence"/>
</dbReference>
<sequence>MSEFAFSLEWEKLGNDGADANLITERARVFGGWLVRVGTNPAAMALTFVQDGEGRWDGEDFGVEDYEEDEEDDLDEDEEDEEDEDEEEGDEDEYEDEEEEEGDEEDDAPHGAQA</sequence>
<evidence type="ECO:0000313" key="3">
    <source>
        <dbReference type="Proteomes" id="UP001605261"/>
    </source>
</evidence>
<accession>A0ABW7CX00</accession>
<feature type="region of interest" description="Disordered" evidence="1">
    <location>
        <begin position="51"/>
        <end position="114"/>
    </location>
</feature>
<comment type="caution">
    <text evidence="2">The sequence shown here is derived from an EMBL/GenBank/DDBJ whole genome shotgun (WGS) entry which is preliminary data.</text>
</comment>
<dbReference type="RefSeq" id="WP_394161163.1">
    <property type="nucleotide sequence ID" value="NZ_JBHGCJ010000001.1"/>
</dbReference>
<evidence type="ECO:0000313" key="2">
    <source>
        <dbReference type="EMBL" id="MFG6108094.1"/>
    </source>
</evidence>
<evidence type="ECO:0000256" key="1">
    <source>
        <dbReference type="SAM" id="MobiDB-lite"/>
    </source>
</evidence>